<feature type="transmembrane region" description="Helical" evidence="1">
    <location>
        <begin position="119"/>
        <end position="140"/>
    </location>
</feature>
<feature type="transmembrane region" description="Helical" evidence="1">
    <location>
        <begin position="152"/>
        <end position="171"/>
    </location>
</feature>
<proteinExistence type="predicted"/>
<feature type="transmembrane region" description="Helical" evidence="1">
    <location>
        <begin position="177"/>
        <end position="198"/>
    </location>
</feature>
<keyword evidence="1" id="KW-0812">Transmembrane</keyword>
<protein>
    <recommendedName>
        <fullName evidence="3">Cell wall polymerase</fullName>
    </recommendedName>
</protein>
<accession>A0A6J4TUD0</accession>
<evidence type="ECO:0008006" key="3">
    <source>
        <dbReference type="Google" id="ProtNLM"/>
    </source>
</evidence>
<sequence>MSGGTARRLAISIARFTSILLPASQGSWSRAMINEVAELDDHAEALRFAMGCLWAAVVQAAAHHFSGSDTKVRSAHHHETEATPMEQFRQRDPRAIGLACAAGAVGLGAVYLTAAQAPWVYIIVNGTAFVLGLIAYFALVWGGWARTRRSGAIVLALAFVLVATALFGASADGATRWIRVGSLGVQVSLLLLPLMIVAFARNRDSLGMAGLIVAALALALQPDRAMAGVLAASLLTLAILRFDIRVGMALVAAVIAFAVTLVRPDTSPASPWVDRILYTSFGVHPLMGVAVLIGALLLIVPAVYGFGKSSAHKDVYAVFGMVWTGVIVAAALGNYPTPLVGYGGSAVLGYVLSLASIGRVAATR</sequence>
<dbReference type="AlphaFoldDB" id="A0A6J4TUD0"/>
<gene>
    <name evidence="2" type="ORF">AVDCRST_MAG91-2950</name>
</gene>
<organism evidence="2">
    <name type="scientific">uncultured Sphingomonadaceae bacterium</name>
    <dbReference type="NCBI Taxonomy" id="169976"/>
    <lineage>
        <taxon>Bacteria</taxon>
        <taxon>Pseudomonadati</taxon>
        <taxon>Pseudomonadota</taxon>
        <taxon>Alphaproteobacteria</taxon>
        <taxon>Sphingomonadales</taxon>
        <taxon>Sphingomonadaceae</taxon>
        <taxon>environmental samples</taxon>
    </lineage>
</organism>
<evidence type="ECO:0000313" key="2">
    <source>
        <dbReference type="EMBL" id="CAA9531179.1"/>
    </source>
</evidence>
<feature type="non-terminal residue" evidence="2">
    <location>
        <position position="364"/>
    </location>
</feature>
<feature type="transmembrane region" description="Helical" evidence="1">
    <location>
        <begin position="283"/>
        <end position="303"/>
    </location>
</feature>
<name>A0A6J4TUD0_9SPHN</name>
<dbReference type="EMBL" id="CADCVX010000519">
    <property type="protein sequence ID" value="CAA9531179.1"/>
    <property type="molecule type" value="Genomic_DNA"/>
</dbReference>
<feature type="transmembrane region" description="Helical" evidence="1">
    <location>
        <begin position="315"/>
        <end position="333"/>
    </location>
</feature>
<feature type="transmembrane region" description="Helical" evidence="1">
    <location>
        <begin position="339"/>
        <end position="362"/>
    </location>
</feature>
<keyword evidence="1" id="KW-1133">Transmembrane helix</keyword>
<feature type="transmembrane region" description="Helical" evidence="1">
    <location>
        <begin position="95"/>
        <end position="113"/>
    </location>
</feature>
<feature type="transmembrane region" description="Helical" evidence="1">
    <location>
        <begin position="247"/>
        <end position="263"/>
    </location>
</feature>
<keyword evidence="1" id="KW-0472">Membrane</keyword>
<evidence type="ECO:0000256" key="1">
    <source>
        <dbReference type="SAM" id="Phobius"/>
    </source>
</evidence>
<reference evidence="2" key="1">
    <citation type="submission" date="2020-02" db="EMBL/GenBank/DDBJ databases">
        <authorList>
            <person name="Meier V. D."/>
        </authorList>
    </citation>
    <scope>NUCLEOTIDE SEQUENCE</scope>
    <source>
        <strain evidence="2">AVDCRST_MAG91</strain>
    </source>
</reference>